<evidence type="ECO:0000313" key="2">
    <source>
        <dbReference type="EMBL" id="KAG5598233.1"/>
    </source>
</evidence>
<sequence length="124" mass="13981">MIGQAKDVDGLNNKGKKVLEGEVAENAKVDGEGVGRKGIRFIMKGKGKQGADMEYAWSNTSMYPIEKEKEKDGLFEAKARLEHKIAKKEAKLEHIELRIAKSEAHRQRIKNCIAELKQCRTDLE</sequence>
<accession>A0A9J5YD63</accession>
<organism evidence="2 3">
    <name type="scientific">Solanum commersonii</name>
    <name type="common">Commerson's wild potato</name>
    <name type="synonym">Commerson's nightshade</name>
    <dbReference type="NCBI Taxonomy" id="4109"/>
    <lineage>
        <taxon>Eukaryota</taxon>
        <taxon>Viridiplantae</taxon>
        <taxon>Streptophyta</taxon>
        <taxon>Embryophyta</taxon>
        <taxon>Tracheophyta</taxon>
        <taxon>Spermatophyta</taxon>
        <taxon>Magnoliopsida</taxon>
        <taxon>eudicotyledons</taxon>
        <taxon>Gunneridae</taxon>
        <taxon>Pentapetalae</taxon>
        <taxon>asterids</taxon>
        <taxon>lamiids</taxon>
        <taxon>Solanales</taxon>
        <taxon>Solanaceae</taxon>
        <taxon>Solanoideae</taxon>
        <taxon>Solaneae</taxon>
        <taxon>Solanum</taxon>
    </lineage>
</organism>
<feature type="coiled-coil region" evidence="1">
    <location>
        <begin position="71"/>
        <end position="105"/>
    </location>
</feature>
<proteinExistence type="predicted"/>
<evidence type="ECO:0000256" key="1">
    <source>
        <dbReference type="SAM" id="Coils"/>
    </source>
</evidence>
<gene>
    <name evidence="2" type="ORF">H5410_029603</name>
</gene>
<comment type="caution">
    <text evidence="2">The sequence shown here is derived from an EMBL/GenBank/DDBJ whole genome shotgun (WGS) entry which is preliminary data.</text>
</comment>
<dbReference type="EMBL" id="JACXVP010000006">
    <property type="protein sequence ID" value="KAG5598233.1"/>
    <property type="molecule type" value="Genomic_DNA"/>
</dbReference>
<reference evidence="2 3" key="1">
    <citation type="submission" date="2020-09" db="EMBL/GenBank/DDBJ databases">
        <title>De no assembly of potato wild relative species, Solanum commersonii.</title>
        <authorList>
            <person name="Cho K."/>
        </authorList>
    </citation>
    <scope>NUCLEOTIDE SEQUENCE [LARGE SCALE GENOMIC DNA]</scope>
    <source>
        <strain evidence="2">LZ3.2</strain>
        <tissue evidence="2">Leaf</tissue>
    </source>
</reference>
<keyword evidence="1" id="KW-0175">Coiled coil</keyword>
<keyword evidence="3" id="KW-1185">Reference proteome</keyword>
<evidence type="ECO:0000313" key="3">
    <source>
        <dbReference type="Proteomes" id="UP000824120"/>
    </source>
</evidence>
<name>A0A9J5YD63_SOLCO</name>
<dbReference type="OrthoDB" id="1321619at2759"/>
<dbReference type="Proteomes" id="UP000824120">
    <property type="component" value="Chromosome 6"/>
</dbReference>
<dbReference type="AlphaFoldDB" id="A0A9J5YD63"/>
<protein>
    <submittedName>
        <fullName evidence="2">Uncharacterized protein</fullName>
    </submittedName>
</protein>